<evidence type="ECO:0000256" key="3">
    <source>
        <dbReference type="ARBA" id="ARBA00022454"/>
    </source>
</evidence>
<keyword evidence="3" id="KW-0158">Chromosome</keyword>
<evidence type="ECO:0000256" key="9">
    <source>
        <dbReference type="SAM" id="MobiDB-lite"/>
    </source>
</evidence>
<feature type="compositionally biased region" description="Acidic residues" evidence="9">
    <location>
        <begin position="107"/>
        <end position="116"/>
    </location>
</feature>
<feature type="compositionally biased region" description="Low complexity" evidence="9">
    <location>
        <begin position="1223"/>
        <end position="1240"/>
    </location>
</feature>
<dbReference type="GO" id="GO:0000796">
    <property type="term" value="C:condensin complex"/>
    <property type="evidence" value="ECO:0007669"/>
    <property type="project" value="InterPro"/>
</dbReference>
<keyword evidence="5" id="KW-0498">Mitosis</keyword>
<comment type="similarity">
    <text evidence="2">Belongs to the CND3 (condensin subunit 3) family.</text>
</comment>
<feature type="domain" description="Nuclear condensin complex subunit 3 C-terminal" evidence="10">
    <location>
        <begin position="625"/>
        <end position="933"/>
    </location>
</feature>
<feature type="compositionally biased region" description="Polar residues" evidence="9">
    <location>
        <begin position="1249"/>
        <end position="1259"/>
    </location>
</feature>
<feature type="compositionally biased region" description="Basic and acidic residues" evidence="9">
    <location>
        <begin position="513"/>
        <end position="528"/>
    </location>
</feature>
<accession>A0A553NYC0</accession>
<feature type="compositionally biased region" description="Basic and acidic residues" evidence="9">
    <location>
        <begin position="1056"/>
        <end position="1067"/>
    </location>
</feature>
<evidence type="ECO:0000256" key="7">
    <source>
        <dbReference type="ARBA" id="ARBA00023306"/>
    </source>
</evidence>
<proteinExistence type="inferred from homology"/>
<feature type="compositionally biased region" description="Basic and acidic residues" evidence="9">
    <location>
        <begin position="96"/>
        <end position="106"/>
    </location>
</feature>
<dbReference type="InterPro" id="IPR027165">
    <property type="entry name" value="CND3"/>
</dbReference>
<dbReference type="InterPro" id="IPR011989">
    <property type="entry name" value="ARM-like"/>
</dbReference>
<evidence type="ECO:0000256" key="5">
    <source>
        <dbReference type="ARBA" id="ARBA00022776"/>
    </source>
</evidence>
<keyword evidence="4" id="KW-0132">Cell division</keyword>
<gene>
    <name evidence="11" type="ORF">TCAL_09294</name>
</gene>
<comment type="subcellular location">
    <subcellularLocation>
        <location evidence="1">Chromosome</location>
    </subcellularLocation>
</comment>
<dbReference type="PANTHER" id="PTHR14418:SF5">
    <property type="entry name" value="CONDENSIN COMPLEX SUBUNIT 3"/>
    <property type="match status" value="1"/>
</dbReference>
<feature type="region of interest" description="Disordered" evidence="9">
    <location>
        <begin position="1030"/>
        <end position="1321"/>
    </location>
</feature>
<organism evidence="11 12">
    <name type="scientific">Tigriopus californicus</name>
    <name type="common">Marine copepod</name>
    <dbReference type="NCBI Taxonomy" id="6832"/>
    <lineage>
        <taxon>Eukaryota</taxon>
        <taxon>Metazoa</taxon>
        <taxon>Ecdysozoa</taxon>
        <taxon>Arthropoda</taxon>
        <taxon>Crustacea</taxon>
        <taxon>Multicrustacea</taxon>
        <taxon>Hexanauplia</taxon>
        <taxon>Copepoda</taxon>
        <taxon>Harpacticoida</taxon>
        <taxon>Harpacticidae</taxon>
        <taxon>Tigriopus</taxon>
    </lineage>
</organism>
<dbReference type="Gene3D" id="1.25.10.10">
    <property type="entry name" value="Leucine-rich Repeat Variant"/>
    <property type="match status" value="2"/>
</dbReference>
<feature type="compositionally biased region" description="Polar residues" evidence="9">
    <location>
        <begin position="1142"/>
        <end position="1152"/>
    </location>
</feature>
<feature type="region of interest" description="Disordered" evidence="9">
    <location>
        <begin position="496"/>
        <end position="528"/>
    </location>
</feature>
<dbReference type="PANTHER" id="PTHR14418">
    <property type="entry name" value="CONDENSIN COMPLEX SUBUNIT 3-RELATED"/>
    <property type="match status" value="1"/>
</dbReference>
<dbReference type="InterPro" id="IPR025977">
    <property type="entry name" value="Cnd3_C"/>
</dbReference>
<dbReference type="EMBL" id="VCGU01000009">
    <property type="protein sequence ID" value="TRY70433.1"/>
    <property type="molecule type" value="Genomic_DNA"/>
</dbReference>
<feature type="region of interest" description="Disordered" evidence="9">
    <location>
        <begin position="997"/>
        <end position="1016"/>
    </location>
</feature>
<evidence type="ECO:0000313" key="12">
    <source>
        <dbReference type="Proteomes" id="UP000318571"/>
    </source>
</evidence>
<dbReference type="Pfam" id="PF12719">
    <property type="entry name" value="Cnd3"/>
    <property type="match status" value="1"/>
</dbReference>
<keyword evidence="12" id="KW-1185">Reference proteome</keyword>
<evidence type="ECO:0000256" key="1">
    <source>
        <dbReference type="ARBA" id="ARBA00004286"/>
    </source>
</evidence>
<dbReference type="Proteomes" id="UP000318571">
    <property type="component" value="Chromosome 9"/>
</dbReference>
<dbReference type="SUPFAM" id="SSF48371">
    <property type="entry name" value="ARM repeat"/>
    <property type="match status" value="1"/>
</dbReference>
<keyword evidence="6" id="KW-0226">DNA condensation</keyword>
<sequence length="1321" mass="148282">MVKGPPTGSALSQSILVSFQKGQDESCSLSKAVQQLRTLWSDLGGDASQEEVFFEHFIFFLQLPLTRKERTPYVDRCLELACRFVTSFLPTKKAKSASDNEETAKGEDEDDEEEDDDLVELPPLMHRLIHWLLDHHEVEGSSARWRICLMLNRLLKLLGEEASIDDELYQKIFDNMLQRLKDKVVEIRSQAVTALQRLQDPRDSECPIIKAFLFHLSCDPSAIVRRTVIRCIGATKVTLPHILRRTKDVDEGVRKAAFKFVADKIHMRSLTIAQREQVLQRGLTDRADSVRLIAEKELVVAWLRLCNNNVVELLYALDVGSSDGKVASQMIQSLCKDVPYRELVENFSYIDDKKLIPYDKLTAETAIYWRNLASFLLAEGGGALEYLDQILPELTSFCRYIRHFIIGIEKSDDDVTWVFIAKELIEIIKVFDLADEVGRGNLRLLCKDLMSSSKVHASFIEPLMTIFAVVRNNPDDRIQEVAEIIAELRDPMKLEQSSGAAGKVTNTFEEMETESKAESKADRDKREELQRKKQVAIAQVRVKLNIMKNDMEDAIQNRDFMTAQNCKVEMDKLEAEQNQLQDELIEVAAIASRPVFVEEVCPTSVEPESSEDAPKVEEDPLVVQKCLEILYHLLQDTKIKTLSPTLRTLFDEMVLPSLRNLEPEIRISAIRAMGVCCIRSLELAKRNLVLLFQVANMDQSDVRVSALAIVNDLLIWHGLPAFIANETLRSDEAPSNLETMMNNETQDPTLSHMRGLLTQDELNAQGGNSVVALLTRLLDDPDLEVRTKVAEGMCKLLMVGAIASPKLFQRLILMWYNPLAESEGKLRHILGTFFPLYASVSRSNQDSIEEALLPTLKTLFNAPPTSPLGEIDIEDVGLFFLQLTREDFLQVRGEGQGPNVHDSMAFSLSNEILSMPDAYCNKILLKLLVNLQVSTTDFVKLRELKQLCDEMQEEIKEKALLRVLERFSSSLNEHLKKDTLNPLRESMQESLKENAIAERTSENQTNAEDSMNSTKAAKRRMLFSQTQHTLLSSPAGHSDSKNTNTGDSSDVFLTPEEPKLAKGDKRTRSSQKKNLSSEITRIEETSDEDDEQEEETIVSGNLSKKQRAGMTEANKSKGIMPLPQINVVPESSEESDDVENNGSPIMTSTQVEKPQPGQLKTFVASQVGRKTKKIQRTAESSTEEEEEIKSSPVGGNKKRGRLGSKKKSKGKITKASEDDEGGAEQSATQGASSQSSGASDSRPRRQSARLANSTPTRSDLTPRVPQETHSTIKKKNPQVLVEKLTGYTPDKAKAHSSRGKKNEDPKPPKSRPTRSSSSKRK</sequence>
<evidence type="ECO:0000256" key="2">
    <source>
        <dbReference type="ARBA" id="ARBA00006533"/>
    </source>
</evidence>
<dbReference type="GO" id="GO:0051301">
    <property type="term" value="P:cell division"/>
    <property type="evidence" value="ECO:0007669"/>
    <property type="project" value="UniProtKB-KW"/>
</dbReference>
<feature type="compositionally biased region" description="Basic residues" evidence="9">
    <location>
        <begin position="1308"/>
        <end position="1321"/>
    </location>
</feature>
<evidence type="ECO:0000256" key="6">
    <source>
        <dbReference type="ARBA" id="ARBA00023067"/>
    </source>
</evidence>
<feature type="compositionally biased region" description="Basic residues" evidence="9">
    <location>
        <begin position="1196"/>
        <end position="1212"/>
    </location>
</feature>
<evidence type="ECO:0000259" key="10">
    <source>
        <dbReference type="Pfam" id="PF12719"/>
    </source>
</evidence>
<dbReference type="InterPro" id="IPR016024">
    <property type="entry name" value="ARM-type_fold"/>
</dbReference>
<feature type="compositionally biased region" description="Acidic residues" evidence="9">
    <location>
        <begin position="1085"/>
        <end position="1096"/>
    </location>
</feature>
<evidence type="ECO:0000256" key="8">
    <source>
        <dbReference type="SAM" id="Coils"/>
    </source>
</evidence>
<feature type="coiled-coil region" evidence="8">
    <location>
        <begin position="537"/>
        <end position="590"/>
    </location>
</feature>
<dbReference type="GO" id="GO:0000793">
    <property type="term" value="C:condensed chromosome"/>
    <property type="evidence" value="ECO:0007669"/>
    <property type="project" value="TreeGrafter"/>
</dbReference>
<name>A0A553NYC0_TIGCA</name>
<dbReference type="OMA" id="ECTSKVY"/>
<dbReference type="OrthoDB" id="27187at2759"/>
<protein>
    <recommendedName>
        <fullName evidence="10">Nuclear condensin complex subunit 3 C-terminal domain-containing protein</fullName>
    </recommendedName>
</protein>
<keyword evidence="7" id="KW-0131">Cell cycle</keyword>
<evidence type="ECO:0000256" key="4">
    <source>
        <dbReference type="ARBA" id="ARBA00022618"/>
    </source>
</evidence>
<feature type="region of interest" description="Disordered" evidence="9">
    <location>
        <begin position="95"/>
        <end position="116"/>
    </location>
</feature>
<dbReference type="GO" id="GO:0007076">
    <property type="term" value="P:mitotic chromosome condensation"/>
    <property type="evidence" value="ECO:0007669"/>
    <property type="project" value="InterPro"/>
</dbReference>
<keyword evidence="8" id="KW-0175">Coiled coil</keyword>
<evidence type="ECO:0000313" key="11">
    <source>
        <dbReference type="EMBL" id="TRY70433.1"/>
    </source>
</evidence>
<comment type="caution">
    <text evidence="11">The sequence shown here is derived from an EMBL/GenBank/DDBJ whole genome shotgun (WGS) entry which is preliminary data.</text>
</comment>
<reference evidence="11 12" key="1">
    <citation type="journal article" date="2018" name="Nat. Ecol. Evol.">
        <title>Genomic signatures of mitonuclear coevolution across populations of Tigriopus californicus.</title>
        <authorList>
            <person name="Barreto F.S."/>
            <person name="Watson E.T."/>
            <person name="Lima T.G."/>
            <person name="Willett C.S."/>
            <person name="Edmands S."/>
            <person name="Li W."/>
            <person name="Burton R.S."/>
        </authorList>
    </citation>
    <scope>NUCLEOTIDE SEQUENCE [LARGE SCALE GENOMIC DNA]</scope>
    <source>
        <strain evidence="11 12">San Diego</strain>
    </source>
</reference>
<dbReference type="STRING" id="6832.A0A553NYC0"/>
<feature type="compositionally biased region" description="Polar residues" evidence="9">
    <location>
        <begin position="496"/>
        <end position="508"/>
    </location>
</feature>
<feature type="compositionally biased region" description="Polar residues" evidence="9">
    <location>
        <begin position="1002"/>
        <end position="1015"/>
    </location>
</feature>
<dbReference type="GO" id="GO:0005737">
    <property type="term" value="C:cytoplasm"/>
    <property type="evidence" value="ECO:0007669"/>
    <property type="project" value="TreeGrafter"/>
</dbReference>